<keyword evidence="6 8" id="KW-0472">Membrane</keyword>
<comment type="subcellular location">
    <subcellularLocation>
        <location evidence="1">Membrane</location>
        <topology evidence="1">Multi-pass membrane protein</topology>
    </subcellularLocation>
</comment>
<dbReference type="CDD" id="cd17356">
    <property type="entry name" value="MFS_HXT"/>
    <property type="match status" value="1"/>
</dbReference>
<dbReference type="Pfam" id="PF00083">
    <property type="entry name" value="Sugar_tr"/>
    <property type="match status" value="1"/>
</dbReference>
<keyword evidence="3 7" id="KW-0813">Transport</keyword>
<sequence>MVGRFKVGNIYLIAACAVLGGGLFGFDISSMSAIIIIQQYRCYFNQGPNYTYGECSGPEADVQGGITASMPGGSWVGALCSGILTDWLGRKTAIQVGAVIWCIGCILVAASQNIPMLIVGRFVNGVCVGICSAQVPVYISELAPPSKRGRFVGAQQWAITWGIAIMFYISYGCSYIDSTAAFRLPWGLQAIPAIILFFGMIFLPESPRWLAHKDRWEECHEVLTLVHGKGNPNSPIVQKELEDIKNVCEFERQNADVTYLELLKPNMINRTHVGVFTQIWSQLTGMNVMMYYITYVFTMAGLDDNLLLSSSIQYIINVAMTVPALIWVDKWGRRPTLLIGAALMATWLFANAGILADWGEYAGPNGVDNVREASWRVTGAASKGIIACSYLFVASFAVTWGPVSWIYPPELYPLRVRGKAVALATSSNWIFNFALGYFVPPAFVNIQWRVYIIFAVFCVAMFVHVFFMYPETSGKILEEVEDIFTNTRPGSIPYVGTPAWKTRSGRDFTFRLEQGLIDTEKGEQSPGASHHENTTKE</sequence>
<reference evidence="10" key="1">
    <citation type="journal article" date="2020" name="Stud. Mycol.">
        <title>101 Dothideomycetes genomes: a test case for predicting lifestyles and emergence of pathogens.</title>
        <authorList>
            <person name="Haridas S."/>
            <person name="Albert R."/>
            <person name="Binder M."/>
            <person name="Bloem J."/>
            <person name="Labutti K."/>
            <person name="Salamov A."/>
            <person name="Andreopoulos B."/>
            <person name="Baker S."/>
            <person name="Barry K."/>
            <person name="Bills G."/>
            <person name="Bluhm B."/>
            <person name="Cannon C."/>
            <person name="Castanera R."/>
            <person name="Culley D."/>
            <person name="Daum C."/>
            <person name="Ezra D."/>
            <person name="Gonzalez J."/>
            <person name="Henrissat B."/>
            <person name="Kuo A."/>
            <person name="Liang C."/>
            <person name="Lipzen A."/>
            <person name="Lutzoni F."/>
            <person name="Magnuson J."/>
            <person name="Mondo S."/>
            <person name="Nolan M."/>
            <person name="Ohm R."/>
            <person name="Pangilinan J."/>
            <person name="Park H.-J."/>
            <person name="Ramirez L."/>
            <person name="Alfaro M."/>
            <person name="Sun H."/>
            <person name="Tritt A."/>
            <person name="Yoshinaga Y."/>
            <person name="Zwiers L.-H."/>
            <person name="Turgeon B."/>
            <person name="Goodwin S."/>
            <person name="Spatafora J."/>
            <person name="Crous P."/>
            <person name="Grigoriev I."/>
        </authorList>
    </citation>
    <scope>NUCLEOTIDE SEQUENCE</scope>
    <source>
        <strain evidence="10">ATCC 16933</strain>
    </source>
</reference>
<dbReference type="SUPFAM" id="SSF103473">
    <property type="entry name" value="MFS general substrate transporter"/>
    <property type="match status" value="1"/>
</dbReference>
<evidence type="ECO:0000313" key="11">
    <source>
        <dbReference type="Proteomes" id="UP000799766"/>
    </source>
</evidence>
<evidence type="ECO:0000313" key="10">
    <source>
        <dbReference type="EMBL" id="KAF2462170.1"/>
    </source>
</evidence>
<evidence type="ECO:0000256" key="4">
    <source>
        <dbReference type="ARBA" id="ARBA00022692"/>
    </source>
</evidence>
<gene>
    <name evidence="10" type="ORF">BDY21DRAFT_330631</name>
</gene>
<dbReference type="NCBIfam" id="TIGR00879">
    <property type="entry name" value="SP"/>
    <property type="match status" value="1"/>
</dbReference>
<feature type="transmembrane region" description="Helical" evidence="8">
    <location>
        <begin position="384"/>
        <end position="408"/>
    </location>
</feature>
<accession>A0A6A6PEB8</accession>
<feature type="transmembrane region" description="Helical" evidence="8">
    <location>
        <begin position="420"/>
        <end position="439"/>
    </location>
</feature>
<evidence type="ECO:0000259" key="9">
    <source>
        <dbReference type="PROSITE" id="PS50850"/>
    </source>
</evidence>
<feature type="transmembrane region" description="Helical" evidence="8">
    <location>
        <begin position="183"/>
        <end position="203"/>
    </location>
</feature>
<evidence type="ECO:0000256" key="6">
    <source>
        <dbReference type="ARBA" id="ARBA00023136"/>
    </source>
</evidence>
<dbReference type="PROSITE" id="PS00216">
    <property type="entry name" value="SUGAR_TRANSPORT_1"/>
    <property type="match status" value="1"/>
</dbReference>
<feature type="transmembrane region" description="Helical" evidence="8">
    <location>
        <begin position="93"/>
        <end position="112"/>
    </location>
</feature>
<dbReference type="AlphaFoldDB" id="A0A6A6PEB8"/>
<evidence type="ECO:0000256" key="1">
    <source>
        <dbReference type="ARBA" id="ARBA00004141"/>
    </source>
</evidence>
<dbReference type="InterPro" id="IPR036259">
    <property type="entry name" value="MFS_trans_sf"/>
</dbReference>
<dbReference type="InterPro" id="IPR005828">
    <property type="entry name" value="MFS_sugar_transport-like"/>
</dbReference>
<dbReference type="PANTHER" id="PTHR48022">
    <property type="entry name" value="PLASTIDIC GLUCOSE TRANSPORTER 4"/>
    <property type="match status" value="1"/>
</dbReference>
<dbReference type="GO" id="GO:0016020">
    <property type="term" value="C:membrane"/>
    <property type="evidence" value="ECO:0007669"/>
    <property type="project" value="UniProtKB-SubCell"/>
</dbReference>
<dbReference type="FunFam" id="1.20.1250.20:FF:000026">
    <property type="entry name" value="MFS quinate transporter QutD"/>
    <property type="match status" value="1"/>
</dbReference>
<dbReference type="PROSITE" id="PS50850">
    <property type="entry name" value="MFS"/>
    <property type="match status" value="1"/>
</dbReference>
<comment type="similarity">
    <text evidence="2 7">Belongs to the major facilitator superfamily. Sugar transporter (TC 2.A.1.1) family.</text>
</comment>
<name>A0A6A6PEB8_9PEZI</name>
<feature type="transmembrane region" description="Helical" evidence="8">
    <location>
        <begin position="335"/>
        <end position="356"/>
    </location>
</feature>
<dbReference type="PRINTS" id="PR00171">
    <property type="entry name" value="SUGRTRNSPORT"/>
</dbReference>
<dbReference type="InterPro" id="IPR020846">
    <property type="entry name" value="MFS_dom"/>
</dbReference>
<dbReference type="PANTHER" id="PTHR48022:SF7">
    <property type="entry name" value="MAJOR FACILITATOR SUPERFAMILY (MFS) PROFILE DOMAIN-CONTAINING PROTEIN-RELATED"/>
    <property type="match status" value="1"/>
</dbReference>
<keyword evidence="5 8" id="KW-1133">Transmembrane helix</keyword>
<feature type="transmembrane region" description="Helical" evidence="8">
    <location>
        <begin position="273"/>
        <end position="294"/>
    </location>
</feature>
<organism evidence="10 11">
    <name type="scientific">Lineolata rhizophorae</name>
    <dbReference type="NCBI Taxonomy" id="578093"/>
    <lineage>
        <taxon>Eukaryota</taxon>
        <taxon>Fungi</taxon>
        <taxon>Dikarya</taxon>
        <taxon>Ascomycota</taxon>
        <taxon>Pezizomycotina</taxon>
        <taxon>Dothideomycetes</taxon>
        <taxon>Dothideomycetes incertae sedis</taxon>
        <taxon>Lineolatales</taxon>
        <taxon>Lineolataceae</taxon>
        <taxon>Lineolata</taxon>
    </lineage>
</organism>
<dbReference type="Proteomes" id="UP000799766">
    <property type="component" value="Unassembled WGS sequence"/>
</dbReference>
<dbReference type="InterPro" id="IPR050360">
    <property type="entry name" value="MFS_Sugar_Transporters"/>
</dbReference>
<protein>
    <submittedName>
        <fullName evidence="10">General substrate transporter</fullName>
    </submittedName>
</protein>
<evidence type="ECO:0000256" key="2">
    <source>
        <dbReference type="ARBA" id="ARBA00010992"/>
    </source>
</evidence>
<dbReference type="InterPro" id="IPR005829">
    <property type="entry name" value="Sugar_transporter_CS"/>
</dbReference>
<evidence type="ECO:0000256" key="5">
    <source>
        <dbReference type="ARBA" id="ARBA00022989"/>
    </source>
</evidence>
<evidence type="ECO:0000256" key="8">
    <source>
        <dbReference type="SAM" id="Phobius"/>
    </source>
</evidence>
<dbReference type="OrthoDB" id="4142200at2759"/>
<keyword evidence="11" id="KW-1185">Reference proteome</keyword>
<dbReference type="EMBL" id="MU001670">
    <property type="protein sequence ID" value="KAF2462170.1"/>
    <property type="molecule type" value="Genomic_DNA"/>
</dbReference>
<feature type="domain" description="Major facilitator superfamily (MFS) profile" evidence="9">
    <location>
        <begin position="13"/>
        <end position="473"/>
    </location>
</feature>
<dbReference type="PROSITE" id="PS00217">
    <property type="entry name" value="SUGAR_TRANSPORT_2"/>
    <property type="match status" value="1"/>
</dbReference>
<feature type="transmembrane region" description="Helical" evidence="8">
    <location>
        <begin position="306"/>
        <end position="328"/>
    </location>
</feature>
<dbReference type="GO" id="GO:0005351">
    <property type="term" value="F:carbohydrate:proton symporter activity"/>
    <property type="evidence" value="ECO:0007669"/>
    <property type="project" value="TreeGrafter"/>
</dbReference>
<dbReference type="InterPro" id="IPR003663">
    <property type="entry name" value="Sugar/inositol_transpt"/>
</dbReference>
<proteinExistence type="inferred from homology"/>
<dbReference type="Gene3D" id="1.20.1250.20">
    <property type="entry name" value="MFS general substrate transporter like domains"/>
    <property type="match status" value="1"/>
</dbReference>
<feature type="transmembrane region" description="Helical" evidence="8">
    <location>
        <begin position="12"/>
        <end position="37"/>
    </location>
</feature>
<feature type="transmembrane region" description="Helical" evidence="8">
    <location>
        <begin position="151"/>
        <end position="171"/>
    </location>
</feature>
<evidence type="ECO:0000256" key="3">
    <source>
        <dbReference type="ARBA" id="ARBA00022448"/>
    </source>
</evidence>
<feature type="transmembrane region" description="Helical" evidence="8">
    <location>
        <begin position="451"/>
        <end position="469"/>
    </location>
</feature>
<evidence type="ECO:0000256" key="7">
    <source>
        <dbReference type="RuleBase" id="RU003346"/>
    </source>
</evidence>
<keyword evidence="4 8" id="KW-0812">Transmembrane</keyword>
<feature type="transmembrane region" description="Helical" evidence="8">
    <location>
        <begin position="118"/>
        <end position="139"/>
    </location>
</feature>